<dbReference type="Proteomes" id="UP000199086">
    <property type="component" value="Unassembled WGS sequence"/>
</dbReference>
<dbReference type="InterPro" id="IPR013083">
    <property type="entry name" value="Znf_RING/FYVE/PHD"/>
</dbReference>
<dbReference type="SUPFAM" id="SSF57850">
    <property type="entry name" value="RING/U-box"/>
    <property type="match status" value="1"/>
</dbReference>
<keyword evidence="2" id="KW-0378">Hydrolase</keyword>
<dbReference type="STRING" id="1577474.GA0111570_103295"/>
<dbReference type="Gene3D" id="3.30.40.10">
    <property type="entry name" value="Zinc/RING finger domain, C3HC4 (zinc finger)"/>
    <property type="match status" value="1"/>
</dbReference>
<dbReference type="OrthoDB" id="57886at2"/>
<dbReference type="PROSITE" id="PS50271">
    <property type="entry name" value="ZF_UBP"/>
    <property type="match status" value="1"/>
</dbReference>
<dbReference type="Pfam" id="PF02148">
    <property type="entry name" value="zf-UBP"/>
    <property type="match status" value="1"/>
</dbReference>
<dbReference type="GO" id="GO:0008270">
    <property type="term" value="F:zinc ion binding"/>
    <property type="evidence" value="ECO:0007669"/>
    <property type="project" value="InterPro"/>
</dbReference>
<gene>
    <name evidence="2" type="ORF">GA0111570_103295</name>
</gene>
<accession>A0A1G6GK10</accession>
<evidence type="ECO:0000313" key="3">
    <source>
        <dbReference type="Proteomes" id="UP000199086"/>
    </source>
</evidence>
<dbReference type="GO" id="GO:0016787">
    <property type="term" value="F:hydrolase activity"/>
    <property type="evidence" value="ECO:0007669"/>
    <property type="project" value="UniProtKB-KW"/>
</dbReference>
<feature type="domain" description="UBP-type" evidence="1">
    <location>
        <begin position="3"/>
        <end position="97"/>
    </location>
</feature>
<keyword evidence="3" id="KW-1185">Reference proteome</keyword>
<evidence type="ECO:0000313" key="2">
    <source>
        <dbReference type="EMBL" id="SDB81516.1"/>
    </source>
</evidence>
<dbReference type="RefSeq" id="WP_092607948.1">
    <property type="nucleotide sequence ID" value="NZ_FMYF01000003.1"/>
</dbReference>
<proteinExistence type="predicted"/>
<dbReference type="InterPro" id="IPR001607">
    <property type="entry name" value="Znf_UBP"/>
</dbReference>
<dbReference type="AlphaFoldDB" id="A0A1G6GK10"/>
<protein>
    <submittedName>
        <fullName evidence="2">Ubiquitin-hydrolase Zn-finger-containing protein</fullName>
    </submittedName>
</protein>
<organism evidence="2 3">
    <name type="scientific">Raineyella antarctica</name>
    <dbReference type="NCBI Taxonomy" id="1577474"/>
    <lineage>
        <taxon>Bacteria</taxon>
        <taxon>Bacillati</taxon>
        <taxon>Actinomycetota</taxon>
        <taxon>Actinomycetes</taxon>
        <taxon>Propionibacteriales</taxon>
        <taxon>Propionibacteriaceae</taxon>
        <taxon>Raineyella</taxon>
    </lineage>
</organism>
<evidence type="ECO:0000259" key="1">
    <source>
        <dbReference type="PROSITE" id="PS50271"/>
    </source>
</evidence>
<dbReference type="EMBL" id="FMYF01000003">
    <property type="protein sequence ID" value="SDB81516.1"/>
    <property type="molecule type" value="Genomic_DNA"/>
</dbReference>
<sequence>MEDFCEHVDQVREVTPSADGCEDCLRIGGRWLHLRLCLTCGHVGCCDQSPNKHATAHFHATQHPFIRSLEPGEEWSWCYPDELFFETVPAPRARPQG</sequence>
<reference evidence="2 3" key="1">
    <citation type="submission" date="2016-06" db="EMBL/GenBank/DDBJ databases">
        <authorList>
            <person name="Olsen C.W."/>
            <person name="Carey S."/>
            <person name="Hinshaw L."/>
            <person name="Karasin A.I."/>
        </authorList>
    </citation>
    <scope>NUCLEOTIDE SEQUENCE [LARGE SCALE GENOMIC DNA]</scope>
    <source>
        <strain evidence="2 3">LZ-22</strain>
    </source>
</reference>
<name>A0A1G6GK10_9ACTN</name>